<dbReference type="EMBL" id="LPVY01000013">
    <property type="protein sequence ID" value="KZB64065.1"/>
    <property type="molecule type" value="Genomic_DNA"/>
</dbReference>
<dbReference type="AlphaFoldDB" id="A0A154L479"/>
<proteinExistence type="predicted"/>
<sequence>MPITPNTTFGIKQFAKILLIFCLTAGRARSAFVANHWISGIVTELIQSIDGFLSIPTTYCVFNPVLSRHNHFQTGIGNGGFGDLADRQSGQDQASAV</sequence>
<evidence type="ECO:0000313" key="2">
    <source>
        <dbReference type="Proteomes" id="UP000076335"/>
    </source>
</evidence>
<comment type="caution">
    <text evidence="1">The sequence shown here is derived from an EMBL/GenBank/DDBJ whole genome shotgun (WGS) entry which is preliminary data.</text>
</comment>
<organism evidence="1 2">
    <name type="scientific">Thalassospira lucentensis</name>
    <dbReference type="NCBI Taxonomy" id="168935"/>
    <lineage>
        <taxon>Bacteria</taxon>
        <taxon>Pseudomonadati</taxon>
        <taxon>Pseudomonadota</taxon>
        <taxon>Alphaproteobacteria</taxon>
        <taxon>Rhodospirillales</taxon>
        <taxon>Thalassospiraceae</taxon>
        <taxon>Thalassospira</taxon>
    </lineage>
</organism>
<dbReference type="Proteomes" id="UP000076335">
    <property type="component" value="Unassembled WGS sequence"/>
</dbReference>
<evidence type="ECO:0000313" key="1">
    <source>
        <dbReference type="EMBL" id="KZB64065.1"/>
    </source>
</evidence>
<reference evidence="1 2" key="1">
    <citation type="submission" date="2015-12" db="EMBL/GenBank/DDBJ databases">
        <title>Genome sequence of Thalassospira lucentensis MCCC 1A02072.</title>
        <authorList>
            <person name="Lu L."/>
            <person name="Lai Q."/>
            <person name="Shao Z."/>
            <person name="Qian P."/>
        </authorList>
    </citation>
    <scope>NUCLEOTIDE SEQUENCE [LARGE SCALE GENOMIC DNA]</scope>
    <source>
        <strain evidence="1 2">MCCC 1A02072</strain>
    </source>
</reference>
<accession>A0A154L479</accession>
<dbReference type="RefSeq" id="WP_062952045.1">
    <property type="nucleotide sequence ID" value="NZ_LPVY01000013.1"/>
</dbReference>
<gene>
    <name evidence="1" type="ORF">AUP42_19940</name>
</gene>
<name>A0A154L479_9PROT</name>
<protein>
    <submittedName>
        <fullName evidence="1">Uncharacterized protein</fullName>
    </submittedName>
</protein>